<dbReference type="EMBL" id="LR798269">
    <property type="protein sequence ID" value="CAB5218894.1"/>
    <property type="molecule type" value="Genomic_DNA"/>
</dbReference>
<protein>
    <submittedName>
        <fullName evidence="1">Uncharacterized protein</fullName>
    </submittedName>
</protein>
<proteinExistence type="predicted"/>
<accession>A0A6J5TBS0</accession>
<sequence length="58" mass="6426">MTNDEIVLELKERISDLAPYIEADDGDSEYFQGVQEGYILSLAMLTGEVVEGTILPAY</sequence>
<gene>
    <name evidence="1" type="ORF">UFOVP222_4</name>
</gene>
<reference evidence="1" key="1">
    <citation type="submission" date="2020-05" db="EMBL/GenBank/DDBJ databases">
        <authorList>
            <person name="Chiriac C."/>
            <person name="Salcher M."/>
            <person name="Ghai R."/>
            <person name="Kavagutti S V."/>
        </authorList>
    </citation>
    <scope>NUCLEOTIDE SEQUENCE</scope>
</reference>
<organism evidence="1">
    <name type="scientific">uncultured Caudovirales phage</name>
    <dbReference type="NCBI Taxonomy" id="2100421"/>
    <lineage>
        <taxon>Viruses</taxon>
        <taxon>Duplodnaviria</taxon>
        <taxon>Heunggongvirae</taxon>
        <taxon>Uroviricota</taxon>
        <taxon>Caudoviricetes</taxon>
        <taxon>Peduoviridae</taxon>
        <taxon>Maltschvirus</taxon>
        <taxon>Maltschvirus maltsch</taxon>
    </lineage>
</organism>
<name>A0A6J5TBS0_9CAUD</name>
<evidence type="ECO:0000313" key="1">
    <source>
        <dbReference type="EMBL" id="CAB5218894.1"/>
    </source>
</evidence>